<evidence type="ECO:0000313" key="2">
    <source>
        <dbReference type="Proteomes" id="UP001519328"/>
    </source>
</evidence>
<protein>
    <submittedName>
        <fullName evidence="1">Uncharacterized protein</fullName>
    </submittedName>
</protein>
<dbReference type="Proteomes" id="UP001519328">
    <property type="component" value="Unassembled WGS sequence"/>
</dbReference>
<keyword evidence="2" id="KW-1185">Reference proteome</keyword>
<proteinExistence type="predicted"/>
<dbReference type="RefSeq" id="WP_209480853.1">
    <property type="nucleotide sequence ID" value="NZ_JAGGKK010000011.1"/>
</dbReference>
<dbReference type="EMBL" id="JAGGKK010000011">
    <property type="protein sequence ID" value="MBP1949352.1"/>
    <property type="molecule type" value="Genomic_DNA"/>
</dbReference>
<accession>A0ABS4HG01</accession>
<name>A0ABS4HG01_9BACI</name>
<reference evidence="1 2" key="1">
    <citation type="submission" date="2021-03" db="EMBL/GenBank/DDBJ databases">
        <title>Genomic Encyclopedia of Type Strains, Phase IV (KMG-IV): sequencing the most valuable type-strain genomes for metagenomic binning, comparative biology and taxonomic classification.</title>
        <authorList>
            <person name="Goeker M."/>
        </authorList>
    </citation>
    <scope>NUCLEOTIDE SEQUENCE [LARGE SCALE GENOMIC DNA]</scope>
    <source>
        <strain evidence="1 2">DSM 21085</strain>
    </source>
</reference>
<sequence length="238" mass="28417">MDEYELECQLISFCSINDKETRYNEIKNDVYKDNRILDILSSLVAHEQNPDEKQNAIDHLDLLTEYQSKGIHALDFFTSVYEIEHSFIKLAFGFENFSKRKEYLLSVPFLFEKRSINIITKKINREEYLNTNIASKLYRNLLKACRVIGIERAFNEFSTPEKRFVDAVNSLMNRETIPELALFLYDHKKIISSPQIRNVFHYLQAQYELDSNKREKIKALWEFLSPYQDNQGLIWYWE</sequence>
<gene>
    <name evidence="1" type="ORF">J2Z82_002289</name>
</gene>
<comment type="caution">
    <text evidence="1">The sequence shown here is derived from an EMBL/GenBank/DDBJ whole genome shotgun (WGS) entry which is preliminary data.</text>
</comment>
<evidence type="ECO:0000313" key="1">
    <source>
        <dbReference type="EMBL" id="MBP1949352.1"/>
    </source>
</evidence>
<organism evidence="1 2">
    <name type="scientific">Virgibacillus litoralis</name>
    <dbReference type="NCBI Taxonomy" id="578221"/>
    <lineage>
        <taxon>Bacteria</taxon>
        <taxon>Bacillati</taxon>
        <taxon>Bacillota</taxon>
        <taxon>Bacilli</taxon>
        <taxon>Bacillales</taxon>
        <taxon>Bacillaceae</taxon>
        <taxon>Virgibacillus</taxon>
    </lineage>
</organism>